<accession>A0A836FQC9</accession>
<evidence type="ECO:0000313" key="16">
    <source>
        <dbReference type="Proteomes" id="UP000668214"/>
    </source>
</evidence>
<dbReference type="PROSITE" id="PS51194">
    <property type="entry name" value="HELICASE_CTER"/>
    <property type="match status" value="1"/>
</dbReference>
<evidence type="ECO:0000313" key="15">
    <source>
        <dbReference type="EMBL" id="KAG5323084.1"/>
    </source>
</evidence>
<dbReference type="GO" id="GO:0003724">
    <property type="term" value="F:RNA helicase activity"/>
    <property type="evidence" value="ECO:0007669"/>
    <property type="project" value="UniProtKB-EC"/>
</dbReference>
<keyword evidence="10" id="KW-0539">Nucleus</keyword>
<evidence type="ECO:0000256" key="5">
    <source>
        <dbReference type="ARBA" id="ARBA00022741"/>
    </source>
</evidence>
<dbReference type="InterPro" id="IPR050079">
    <property type="entry name" value="DEAD_box_RNA_helicase"/>
</dbReference>
<evidence type="ECO:0000256" key="1">
    <source>
        <dbReference type="ARBA" id="ARBA00004604"/>
    </source>
</evidence>
<comment type="catalytic activity">
    <reaction evidence="12">
        <text>ATP + H2O = ADP + phosphate + H(+)</text>
        <dbReference type="Rhea" id="RHEA:13065"/>
        <dbReference type="ChEBI" id="CHEBI:15377"/>
        <dbReference type="ChEBI" id="CHEBI:15378"/>
        <dbReference type="ChEBI" id="CHEBI:30616"/>
        <dbReference type="ChEBI" id="CHEBI:43474"/>
        <dbReference type="ChEBI" id="CHEBI:456216"/>
        <dbReference type="EC" id="3.6.4.13"/>
    </reaction>
</comment>
<dbReference type="GO" id="GO:0003723">
    <property type="term" value="F:RNA binding"/>
    <property type="evidence" value="ECO:0007669"/>
    <property type="project" value="UniProtKB-KW"/>
</dbReference>
<keyword evidence="9" id="KW-0694">RNA-binding</keyword>
<dbReference type="SUPFAM" id="SSF52540">
    <property type="entry name" value="P-loop containing nucleoside triphosphate hydrolases"/>
    <property type="match status" value="1"/>
</dbReference>
<evidence type="ECO:0000259" key="13">
    <source>
        <dbReference type="PROSITE" id="PS51192"/>
    </source>
</evidence>
<dbReference type="Gene3D" id="3.40.50.300">
    <property type="entry name" value="P-loop containing nucleotide triphosphate hydrolases"/>
    <property type="match status" value="2"/>
</dbReference>
<evidence type="ECO:0000256" key="6">
    <source>
        <dbReference type="ARBA" id="ARBA00022801"/>
    </source>
</evidence>
<feature type="domain" description="Helicase C-terminal" evidence="14">
    <location>
        <begin position="220"/>
        <end position="391"/>
    </location>
</feature>
<feature type="non-terminal residue" evidence="15">
    <location>
        <position position="1"/>
    </location>
</feature>
<dbReference type="CDD" id="cd17961">
    <property type="entry name" value="DEADc_DDX56"/>
    <property type="match status" value="1"/>
</dbReference>
<evidence type="ECO:0000256" key="11">
    <source>
        <dbReference type="ARBA" id="ARBA00038041"/>
    </source>
</evidence>
<evidence type="ECO:0000256" key="7">
    <source>
        <dbReference type="ARBA" id="ARBA00022806"/>
    </source>
</evidence>
<dbReference type="InterPro" id="IPR011545">
    <property type="entry name" value="DEAD/DEAH_box_helicase_dom"/>
</dbReference>
<comment type="similarity">
    <text evidence="11">Belongs to the DEAD box helicase family. DDX56/DBP9 subfamily.</text>
</comment>
<proteinExistence type="inferred from homology"/>
<name>A0A836FQC9_9HYME</name>
<feature type="domain" description="Helicase ATP-binding" evidence="13">
    <location>
        <begin position="11"/>
        <end position="189"/>
    </location>
</feature>
<sequence>MEPTLIQDKVIPLLLEGKDLLIKARTGSGKTAAFVVPLIQKILINKRIQEKQEIKGLIIAPSKELCGQIHDVIVSLTTKCCREVRTIDLSLQTDLNAQKLLLRDMPDIVVVTPGRLLQHLKAKNLMLKHSLDTLIIDEADLLFSFGYEKDLKAVLAYLPTVYQAVLASATLSEDVQSLKKLILHNPAILKLEEPPLAPPTQLAHYTLAAEENDKAAILYALLKLHLIRGKSIIFVHTVDRCYKLKLFLEQFGIPTCVLNSELPATSRCRAVSQFNSGTYDIIIASDEKILEESHVIKMKKSKRKKDKESGVARGIDFQFVSNVINFDFPLNLNSYVHRAGRTARGKNQGTVLSFVAVKEKSLMEEVELELKHTYNCENLFKIYQFKLEEMEGFRYRAKDAWKAVTRIAVREGRLKEIKQEVINCEKLKSYFEDNPRDLKSLRQDKTLHTVKLQPHLKDVPEYIVPPTLKKVMGIGRRKRKFDRDSVSGATTAKSRYLARASNPLISLQIPGNKSL</sequence>
<dbReference type="AlphaFoldDB" id="A0A836FQC9"/>
<dbReference type="GO" id="GO:0006364">
    <property type="term" value="P:rRNA processing"/>
    <property type="evidence" value="ECO:0007669"/>
    <property type="project" value="UniProtKB-KW"/>
</dbReference>
<dbReference type="GO" id="GO:0005730">
    <property type="term" value="C:nucleolus"/>
    <property type="evidence" value="ECO:0007669"/>
    <property type="project" value="UniProtKB-SubCell"/>
</dbReference>
<feature type="non-terminal residue" evidence="15">
    <location>
        <position position="515"/>
    </location>
</feature>
<dbReference type="Pfam" id="PF00271">
    <property type="entry name" value="Helicase_C"/>
    <property type="match status" value="1"/>
</dbReference>
<dbReference type="InterPro" id="IPR027417">
    <property type="entry name" value="P-loop_NTPase"/>
</dbReference>
<dbReference type="EMBL" id="JAANIA010000839">
    <property type="protein sequence ID" value="KAG5323084.1"/>
    <property type="molecule type" value="Genomic_DNA"/>
</dbReference>
<keyword evidence="8" id="KW-0067">ATP-binding</keyword>
<dbReference type="GO" id="GO:0005829">
    <property type="term" value="C:cytosol"/>
    <property type="evidence" value="ECO:0007669"/>
    <property type="project" value="TreeGrafter"/>
</dbReference>
<evidence type="ECO:0000256" key="12">
    <source>
        <dbReference type="ARBA" id="ARBA00047984"/>
    </source>
</evidence>
<dbReference type="CDD" id="cd18787">
    <property type="entry name" value="SF2_C_DEAD"/>
    <property type="match status" value="1"/>
</dbReference>
<keyword evidence="3" id="KW-0690">Ribosome biogenesis</keyword>
<dbReference type="PANTHER" id="PTHR47959:SF21">
    <property type="entry name" value="DEAD-BOX HELICASE 56"/>
    <property type="match status" value="1"/>
</dbReference>
<dbReference type="InterPro" id="IPR014001">
    <property type="entry name" value="Helicase_ATP-bd"/>
</dbReference>
<keyword evidence="4" id="KW-0698">rRNA processing</keyword>
<evidence type="ECO:0000256" key="3">
    <source>
        <dbReference type="ARBA" id="ARBA00022517"/>
    </source>
</evidence>
<comment type="caution">
    <text evidence="15">The sequence shown here is derived from an EMBL/GenBank/DDBJ whole genome shotgun (WGS) entry which is preliminary data.</text>
</comment>
<keyword evidence="7 15" id="KW-0347">Helicase</keyword>
<protein>
    <recommendedName>
        <fullName evidence="2">RNA helicase</fullName>
        <ecNumber evidence="2">3.6.4.13</ecNumber>
    </recommendedName>
</protein>
<keyword evidence="6" id="KW-0378">Hydrolase</keyword>
<evidence type="ECO:0000256" key="4">
    <source>
        <dbReference type="ARBA" id="ARBA00022552"/>
    </source>
</evidence>
<evidence type="ECO:0000256" key="2">
    <source>
        <dbReference type="ARBA" id="ARBA00012552"/>
    </source>
</evidence>
<dbReference type="SMART" id="SM00487">
    <property type="entry name" value="DEXDc"/>
    <property type="match status" value="1"/>
</dbReference>
<keyword evidence="5" id="KW-0547">Nucleotide-binding</keyword>
<dbReference type="GO" id="GO:0016787">
    <property type="term" value="F:hydrolase activity"/>
    <property type="evidence" value="ECO:0007669"/>
    <property type="project" value="UniProtKB-KW"/>
</dbReference>
<dbReference type="PANTHER" id="PTHR47959">
    <property type="entry name" value="ATP-DEPENDENT RNA HELICASE RHLE-RELATED"/>
    <property type="match status" value="1"/>
</dbReference>
<keyword evidence="16" id="KW-1185">Reference proteome</keyword>
<evidence type="ECO:0000259" key="14">
    <source>
        <dbReference type="PROSITE" id="PS51194"/>
    </source>
</evidence>
<dbReference type="EC" id="3.6.4.13" evidence="2"/>
<gene>
    <name evidence="15" type="primary">Ddx56</name>
    <name evidence="15" type="ORF">G6Z78_0012821</name>
</gene>
<dbReference type="Proteomes" id="UP000668214">
    <property type="component" value="Unassembled WGS sequence"/>
</dbReference>
<organism evidence="15 16">
    <name type="scientific">Pseudoatta argentina</name>
    <dbReference type="NCBI Taxonomy" id="621737"/>
    <lineage>
        <taxon>Eukaryota</taxon>
        <taxon>Metazoa</taxon>
        <taxon>Ecdysozoa</taxon>
        <taxon>Arthropoda</taxon>
        <taxon>Hexapoda</taxon>
        <taxon>Insecta</taxon>
        <taxon>Pterygota</taxon>
        <taxon>Neoptera</taxon>
        <taxon>Endopterygota</taxon>
        <taxon>Hymenoptera</taxon>
        <taxon>Apocrita</taxon>
        <taxon>Aculeata</taxon>
        <taxon>Formicoidea</taxon>
        <taxon>Formicidae</taxon>
        <taxon>Myrmicinae</taxon>
        <taxon>Pseudoatta</taxon>
    </lineage>
</organism>
<evidence type="ECO:0000256" key="8">
    <source>
        <dbReference type="ARBA" id="ARBA00022840"/>
    </source>
</evidence>
<dbReference type="SMART" id="SM00490">
    <property type="entry name" value="HELICc"/>
    <property type="match status" value="1"/>
</dbReference>
<dbReference type="PROSITE" id="PS51192">
    <property type="entry name" value="HELICASE_ATP_BIND_1"/>
    <property type="match status" value="1"/>
</dbReference>
<dbReference type="InterPro" id="IPR001650">
    <property type="entry name" value="Helicase_C-like"/>
</dbReference>
<evidence type="ECO:0000256" key="9">
    <source>
        <dbReference type="ARBA" id="ARBA00022884"/>
    </source>
</evidence>
<dbReference type="FunFam" id="3.40.50.300:FF:001046">
    <property type="entry name" value="Probable ATP-dependent RNA helicase ddx56"/>
    <property type="match status" value="1"/>
</dbReference>
<evidence type="ECO:0000256" key="10">
    <source>
        <dbReference type="ARBA" id="ARBA00023242"/>
    </source>
</evidence>
<dbReference type="GO" id="GO:0005524">
    <property type="term" value="F:ATP binding"/>
    <property type="evidence" value="ECO:0007669"/>
    <property type="project" value="UniProtKB-KW"/>
</dbReference>
<dbReference type="Pfam" id="PF00270">
    <property type="entry name" value="DEAD"/>
    <property type="match status" value="1"/>
</dbReference>
<reference evidence="15" key="1">
    <citation type="submission" date="2020-02" db="EMBL/GenBank/DDBJ databases">
        <title>Relaxed selection underlies rapid genomic changes in the transitions from sociality to social parasitism in ants.</title>
        <authorList>
            <person name="Bi X."/>
        </authorList>
    </citation>
    <scope>NUCLEOTIDE SEQUENCE</scope>
    <source>
        <strain evidence="15">BGI-DK2014c</strain>
        <tissue evidence="15">Whole body</tissue>
    </source>
</reference>
<comment type="subcellular location">
    <subcellularLocation>
        <location evidence="1">Nucleus</location>
        <location evidence="1">Nucleolus</location>
    </subcellularLocation>
</comment>